<keyword evidence="3" id="KW-1185">Reference proteome</keyword>
<evidence type="ECO:0000313" key="2">
    <source>
        <dbReference type="EMBL" id="ASO19749.1"/>
    </source>
</evidence>
<accession>A0A221W237</accession>
<dbReference type="EMBL" id="CP022521">
    <property type="protein sequence ID" value="ASO19749.1"/>
    <property type="molecule type" value="Genomic_DNA"/>
</dbReference>
<sequence>MADRLRRGDPPDAVESEAVSSGGQTVERCRLGLMLMRLRERAGRSRTEAARAIGKDQAA</sequence>
<name>A0A221W237_9PSEU</name>
<evidence type="ECO:0000256" key="1">
    <source>
        <dbReference type="SAM" id="MobiDB-lite"/>
    </source>
</evidence>
<feature type="region of interest" description="Disordered" evidence="1">
    <location>
        <begin position="1"/>
        <end position="24"/>
    </location>
</feature>
<dbReference type="RefSeq" id="WP_093941206.1">
    <property type="nucleotide sequence ID" value="NZ_CP022521.1"/>
</dbReference>
<protein>
    <submittedName>
        <fullName evidence="2">Uncharacterized protein</fullName>
    </submittedName>
</protein>
<dbReference type="KEGG" id="ahg:AHOG_10530"/>
<reference evidence="2 3" key="1">
    <citation type="submission" date="2017-07" db="EMBL/GenBank/DDBJ databases">
        <title>Complete genome sequence of Actinoalloteichus hoggarensis DSM 45943, type strain of Actinoalloteichus hoggarensis.</title>
        <authorList>
            <person name="Ruckert C."/>
            <person name="Nouioui I."/>
            <person name="Willmese J."/>
            <person name="van Wezel G."/>
            <person name="Klenk H.-P."/>
            <person name="Kalinowski J."/>
            <person name="Zotchev S.B."/>
        </authorList>
    </citation>
    <scope>NUCLEOTIDE SEQUENCE [LARGE SCALE GENOMIC DNA]</scope>
    <source>
        <strain evidence="2 3">DSM 45943</strain>
    </source>
</reference>
<gene>
    <name evidence="2" type="ORF">AHOG_10530</name>
</gene>
<dbReference type="AlphaFoldDB" id="A0A221W237"/>
<dbReference type="Proteomes" id="UP000204221">
    <property type="component" value="Chromosome"/>
</dbReference>
<organism evidence="2 3">
    <name type="scientific">Actinoalloteichus hoggarensis</name>
    <dbReference type="NCBI Taxonomy" id="1470176"/>
    <lineage>
        <taxon>Bacteria</taxon>
        <taxon>Bacillati</taxon>
        <taxon>Actinomycetota</taxon>
        <taxon>Actinomycetes</taxon>
        <taxon>Pseudonocardiales</taxon>
        <taxon>Pseudonocardiaceae</taxon>
        <taxon>Actinoalloteichus</taxon>
    </lineage>
</organism>
<proteinExistence type="predicted"/>
<feature type="compositionally biased region" description="Basic and acidic residues" evidence="1">
    <location>
        <begin position="1"/>
        <end position="10"/>
    </location>
</feature>
<evidence type="ECO:0000313" key="3">
    <source>
        <dbReference type="Proteomes" id="UP000204221"/>
    </source>
</evidence>